<gene>
    <name evidence="1" type="ORF">TSTA_090520</name>
</gene>
<dbReference type="GeneID" id="8101543"/>
<reference evidence="2" key="1">
    <citation type="journal article" date="2015" name="Genome Announc.">
        <title>Genome sequence of the AIDS-associated pathogen Penicillium marneffei (ATCC18224) and its near taxonomic relative Talaromyces stipitatus (ATCC10500).</title>
        <authorList>
            <person name="Nierman W.C."/>
            <person name="Fedorova-Abrams N.D."/>
            <person name="Andrianopoulos A."/>
        </authorList>
    </citation>
    <scope>NUCLEOTIDE SEQUENCE [LARGE SCALE GENOMIC DNA]</scope>
    <source>
        <strain evidence="2">ATCC 10500 / CBS 375.48 / QM 6759 / NRRL 1006</strain>
    </source>
</reference>
<organism evidence="1 2">
    <name type="scientific">Talaromyces stipitatus (strain ATCC 10500 / CBS 375.48 / QM 6759 / NRRL 1006)</name>
    <name type="common">Penicillium stipitatum</name>
    <dbReference type="NCBI Taxonomy" id="441959"/>
    <lineage>
        <taxon>Eukaryota</taxon>
        <taxon>Fungi</taxon>
        <taxon>Dikarya</taxon>
        <taxon>Ascomycota</taxon>
        <taxon>Pezizomycotina</taxon>
        <taxon>Eurotiomycetes</taxon>
        <taxon>Eurotiomycetidae</taxon>
        <taxon>Eurotiales</taxon>
        <taxon>Trichocomaceae</taxon>
        <taxon>Talaromyces</taxon>
        <taxon>Talaromyces sect. Talaromyces</taxon>
    </lineage>
</organism>
<accession>B8M1B7</accession>
<evidence type="ECO:0000313" key="1">
    <source>
        <dbReference type="EMBL" id="EED21813.1"/>
    </source>
</evidence>
<keyword evidence="2" id="KW-1185">Reference proteome</keyword>
<sequence length="112" mass="13230">MTTQWLANDTPSYKLFGVPANTPEYRFRNEQQGTRLLAHEHDLFEQDQSGQQSQYVIFSNVDDKTYNRYFIYFHDHDRGSERTPQKRLALVKMTINELGVATEELNVNLMRN</sequence>
<name>B8M1B7_TALSN</name>
<dbReference type="RefSeq" id="XP_002478776.1">
    <property type="nucleotide sequence ID" value="XM_002478731.1"/>
</dbReference>
<dbReference type="AlphaFoldDB" id="B8M1B7"/>
<proteinExistence type="predicted"/>
<dbReference type="InParanoid" id="B8M1B7"/>
<dbReference type="EMBL" id="EQ962653">
    <property type="protein sequence ID" value="EED21813.1"/>
    <property type="molecule type" value="Genomic_DNA"/>
</dbReference>
<dbReference type="Proteomes" id="UP000001745">
    <property type="component" value="Unassembled WGS sequence"/>
</dbReference>
<dbReference type="VEuPathDB" id="FungiDB:TSTA_090520"/>
<dbReference type="PhylomeDB" id="B8M1B7"/>
<evidence type="ECO:0000313" key="2">
    <source>
        <dbReference type="Proteomes" id="UP000001745"/>
    </source>
</evidence>
<dbReference type="HOGENOM" id="CLU_2147544_0_0_1"/>
<protein>
    <submittedName>
        <fullName evidence="1">Uncharacterized protein</fullName>
    </submittedName>
</protein>